<dbReference type="Proteomes" id="UP000190814">
    <property type="component" value="Unassembled WGS sequence"/>
</dbReference>
<dbReference type="Gene3D" id="3.20.20.140">
    <property type="entry name" value="Metal-dependent hydrolases"/>
    <property type="match status" value="1"/>
</dbReference>
<name>A0A1T4VKR3_9FIRM</name>
<dbReference type="EMBL" id="FUXZ01000006">
    <property type="protein sequence ID" value="SKA65560.1"/>
    <property type="molecule type" value="Genomic_DNA"/>
</dbReference>
<dbReference type="PANTHER" id="PTHR42924">
    <property type="entry name" value="EXONUCLEASE"/>
    <property type="match status" value="1"/>
</dbReference>
<sequence>MYRYETHLHTVESSLCGVTPGSEYPRIYKERGYDGIFITDHFYGGNTRPSRDLPWDKYVDEFMKGYEEAKKVGDEIGLKVFFGLEENFEADEYLIYGIDREFLLSHPGIRNWTREQMLEWVHEAGGAIVQAHPFRDRYYVKKIRLFKDGVDGIELINTANTPNDNKAAVAYARKFDLYVQAGSDTHDKETIGDYNAGIVFDTPIESTQDYAKRIINDERPGVFYPKSIIENFTDVEVKLPVEIYNNGKWESVDVSEVYKWVEEAKDA</sequence>
<dbReference type="GO" id="GO:0004534">
    <property type="term" value="F:5'-3' RNA exonuclease activity"/>
    <property type="evidence" value="ECO:0007669"/>
    <property type="project" value="TreeGrafter"/>
</dbReference>
<organism evidence="1 2">
    <name type="scientific">Eubacterium uniforme</name>
    <dbReference type="NCBI Taxonomy" id="39495"/>
    <lineage>
        <taxon>Bacteria</taxon>
        <taxon>Bacillati</taxon>
        <taxon>Bacillota</taxon>
        <taxon>Clostridia</taxon>
        <taxon>Eubacteriales</taxon>
        <taxon>Eubacteriaceae</taxon>
        <taxon>Eubacterium</taxon>
    </lineage>
</organism>
<dbReference type="PANTHER" id="PTHR42924:SF3">
    <property type="entry name" value="POLYMERASE_HISTIDINOL PHOSPHATASE N-TERMINAL DOMAIN-CONTAINING PROTEIN"/>
    <property type="match status" value="1"/>
</dbReference>
<proteinExistence type="predicted"/>
<dbReference type="InterPro" id="IPR016195">
    <property type="entry name" value="Pol/histidinol_Pase-like"/>
</dbReference>
<reference evidence="1 2" key="1">
    <citation type="submission" date="2017-02" db="EMBL/GenBank/DDBJ databases">
        <authorList>
            <person name="Peterson S.W."/>
        </authorList>
    </citation>
    <scope>NUCLEOTIDE SEQUENCE [LARGE SCALE GENOMIC DNA]</scope>
    <source>
        <strain evidence="1 2">ATCC 35992</strain>
    </source>
</reference>
<protein>
    <recommendedName>
        <fullName evidence="3">PHP domain-containing protein</fullName>
    </recommendedName>
</protein>
<evidence type="ECO:0008006" key="3">
    <source>
        <dbReference type="Google" id="ProtNLM"/>
    </source>
</evidence>
<gene>
    <name evidence="1" type="ORF">SAMN02745111_01131</name>
</gene>
<keyword evidence="2" id="KW-1185">Reference proteome</keyword>
<dbReference type="GO" id="GO:0035312">
    <property type="term" value="F:5'-3' DNA exonuclease activity"/>
    <property type="evidence" value="ECO:0007669"/>
    <property type="project" value="TreeGrafter"/>
</dbReference>
<dbReference type="Pfam" id="PF13263">
    <property type="entry name" value="PHP_C"/>
    <property type="match status" value="1"/>
</dbReference>
<dbReference type="InterPro" id="IPR052018">
    <property type="entry name" value="PHP_domain"/>
</dbReference>
<dbReference type="RefSeq" id="WP_078766003.1">
    <property type="nucleotide sequence ID" value="NZ_FUXZ01000006.1"/>
</dbReference>
<dbReference type="SUPFAM" id="SSF89550">
    <property type="entry name" value="PHP domain-like"/>
    <property type="match status" value="1"/>
</dbReference>
<dbReference type="STRING" id="39495.SAMN02745111_01131"/>
<dbReference type="OrthoDB" id="9777619at2"/>
<evidence type="ECO:0000313" key="1">
    <source>
        <dbReference type="EMBL" id="SKA65560.1"/>
    </source>
</evidence>
<dbReference type="AlphaFoldDB" id="A0A1T4VKR3"/>
<evidence type="ECO:0000313" key="2">
    <source>
        <dbReference type="Proteomes" id="UP000190814"/>
    </source>
</evidence>
<accession>A0A1T4VKR3</accession>